<dbReference type="PANTHER" id="PTHR46785">
    <property type="entry name" value="VON WILLEBRAND FACTOR A DOMAIN-CONTAINING PROTEIN 3B"/>
    <property type="match status" value="1"/>
</dbReference>
<organism evidence="2 3">
    <name type="scientific">Rattus norvegicus</name>
    <name type="common">Rat</name>
    <dbReference type="NCBI Taxonomy" id="10116"/>
    <lineage>
        <taxon>Eukaryota</taxon>
        <taxon>Metazoa</taxon>
        <taxon>Chordata</taxon>
        <taxon>Craniata</taxon>
        <taxon>Vertebrata</taxon>
        <taxon>Euteleostomi</taxon>
        <taxon>Mammalia</taxon>
        <taxon>Eutheria</taxon>
        <taxon>Euarchontoglires</taxon>
        <taxon>Glires</taxon>
        <taxon>Rodentia</taxon>
        <taxon>Myomorpha</taxon>
        <taxon>Muroidea</taxon>
        <taxon>Muridae</taxon>
        <taxon>Murinae</taxon>
        <taxon>Rattus</taxon>
    </lineage>
</organism>
<evidence type="ECO:0000256" key="1">
    <source>
        <dbReference type="SAM" id="MobiDB-lite"/>
    </source>
</evidence>
<evidence type="ECO:0000313" key="2">
    <source>
        <dbReference type="EMBL" id="EDL99250.1"/>
    </source>
</evidence>
<protein>
    <submittedName>
        <fullName evidence="2">RCG22433</fullName>
    </submittedName>
</protein>
<feature type="region of interest" description="Disordered" evidence="1">
    <location>
        <begin position="171"/>
        <end position="192"/>
    </location>
</feature>
<dbReference type="Proteomes" id="UP000234681">
    <property type="component" value="Chromosome 9"/>
</dbReference>
<evidence type="ECO:0000313" key="3">
    <source>
        <dbReference type="Proteomes" id="UP000234681"/>
    </source>
</evidence>
<sequence>MVMDHVKLFQNIPICAISFSYYDEVANEFLKQLAALTGGEFRAYNFGCKDSIQDIQDEDVNLLLQEVQRGYSDLEKVQELYTESLVIDWWYNTDKDTDSKHQKEISSMASTPEKCANSQSDADSMTLSPSNVSTGSWKVSEEKTQKKKILHAESTKTSLLRSHLFNFKSFSGKKDSPSSKSDITALSNRGKRERAPTWEAPFMLLPSVLRLEDLGEICLRELRK</sequence>
<dbReference type="EMBL" id="CH473965">
    <property type="protein sequence ID" value="EDL99250.1"/>
    <property type="molecule type" value="Genomic_DNA"/>
</dbReference>
<proteinExistence type="predicted"/>
<feature type="compositionally biased region" description="Polar residues" evidence="1">
    <location>
        <begin position="105"/>
        <end position="137"/>
    </location>
</feature>
<feature type="region of interest" description="Disordered" evidence="1">
    <location>
        <begin position="101"/>
        <end position="140"/>
    </location>
</feature>
<reference evidence="2 3" key="1">
    <citation type="submission" date="2005-09" db="EMBL/GenBank/DDBJ databases">
        <authorList>
            <person name="Mural R.J."/>
            <person name="Li P.W."/>
            <person name="Adams M.D."/>
            <person name="Amanatides P.G."/>
            <person name="Baden-Tillson H."/>
            <person name="Barnstead M."/>
            <person name="Chin S.H."/>
            <person name="Dew I."/>
            <person name="Evans C.A."/>
            <person name="Ferriera S."/>
            <person name="Flanigan M."/>
            <person name="Fosler C."/>
            <person name="Glodek A."/>
            <person name="Gu Z."/>
            <person name="Holt R.A."/>
            <person name="Jennings D."/>
            <person name="Kraft C.L."/>
            <person name="Lu F."/>
            <person name="Nguyen T."/>
            <person name="Nusskern D.R."/>
            <person name="Pfannkoch C.M."/>
            <person name="Sitter C."/>
            <person name="Sutton G.G."/>
            <person name="Venter J.C."/>
            <person name="Wang Z."/>
            <person name="Woodage T."/>
            <person name="Zheng X.H."/>
            <person name="Zhong F."/>
        </authorList>
    </citation>
    <scope>NUCLEOTIDE SEQUENCE [LARGE SCALE GENOMIC DNA]</scope>
    <source>
        <strain>BN</strain>
        <strain evidence="3">Sprague-Dawley</strain>
    </source>
</reference>
<name>A6ING0_RAT</name>
<dbReference type="PANTHER" id="PTHR46785:SF1">
    <property type="entry name" value="VON WILLEBRAND FACTOR A DOMAIN-CONTAINING PROTEIN 3B"/>
    <property type="match status" value="1"/>
</dbReference>
<accession>A6ING0</accession>
<gene>
    <name evidence="2" type="ORF">rCG_22433</name>
</gene>
<dbReference type="AlphaFoldDB" id="A6ING0"/>